<sequence>MKKPLGRMKELVVPTATIRPVCAHARAAGWAPMHVLAVENNMMKNENRQNQFSFVPLLWTAIAFLFFIVTPAVDASSSLDGKNGSIKHRRERIVAPNGAVTNDDGLCSKIRRDVLRIGRHALMQGCLSNYGHRIFHFMLIYIVLKKRRVRVTKVVVGEGLADVAVTVWSPPSFKLIYSDKKKERLWCREDQDRLMIIVGCFDDSIADSFEIEFRRAISNFSSSCQMDRSLGMN</sequence>
<evidence type="ECO:0000256" key="1">
    <source>
        <dbReference type="SAM" id="Phobius"/>
    </source>
</evidence>
<dbReference type="Proteomes" id="UP000187203">
    <property type="component" value="Unassembled WGS sequence"/>
</dbReference>
<dbReference type="EMBL" id="AWUE01015858">
    <property type="protein sequence ID" value="OMO95262.1"/>
    <property type="molecule type" value="Genomic_DNA"/>
</dbReference>
<reference evidence="3" key="1">
    <citation type="submission" date="2013-09" db="EMBL/GenBank/DDBJ databases">
        <title>Corchorus olitorius genome sequencing.</title>
        <authorList>
            <person name="Alam M."/>
            <person name="Haque M.S."/>
            <person name="Islam M.S."/>
            <person name="Emdad E.M."/>
            <person name="Islam M.M."/>
            <person name="Ahmed B."/>
            <person name="Halim A."/>
            <person name="Hossen Q.M.M."/>
            <person name="Hossain M.Z."/>
            <person name="Ahmed R."/>
            <person name="Khan M.M."/>
            <person name="Islam R."/>
            <person name="Rashid M.M."/>
            <person name="Khan S.A."/>
            <person name="Rahman M.S."/>
            <person name="Alam M."/>
            <person name="Yahiya A.S."/>
            <person name="Khan M.S."/>
            <person name="Azam M.S."/>
            <person name="Haque T."/>
            <person name="Lashkar M.Z.H."/>
            <person name="Akhand A.I."/>
            <person name="Morshed G."/>
            <person name="Roy S."/>
            <person name="Uddin K.S."/>
            <person name="Rabeya T."/>
            <person name="Hossain A.S."/>
            <person name="Chowdhury A."/>
            <person name="Snigdha A.R."/>
            <person name="Mortoza M.S."/>
            <person name="Matin S.A."/>
            <person name="Hoque S.M.E."/>
            <person name="Islam M.K."/>
            <person name="Roy D.K."/>
            <person name="Haider R."/>
            <person name="Moosa M.M."/>
            <person name="Elias S.M."/>
            <person name="Hasan A.M."/>
            <person name="Jahan S."/>
            <person name="Shafiuddin M."/>
            <person name="Mahmood N."/>
            <person name="Shommy N.S."/>
        </authorList>
    </citation>
    <scope>NUCLEOTIDE SEQUENCE [LARGE SCALE GENOMIC DNA]</scope>
    <source>
        <strain evidence="3">cv. O-4</strain>
    </source>
</reference>
<evidence type="ECO:0000313" key="3">
    <source>
        <dbReference type="Proteomes" id="UP000187203"/>
    </source>
</evidence>
<protein>
    <submittedName>
        <fullName evidence="2">Gamma-glutamyltranspeptidase 1-like protein</fullName>
    </submittedName>
</protein>
<dbReference type="STRING" id="93759.A0A1R3JK85"/>
<name>A0A1R3JK85_9ROSI</name>
<evidence type="ECO:0000313" key="2">
    <source>
        <dbReference type="EMBL" id="OMO95262.1"/>
    </source>
</evidence>
<comment type="caution">
    <text evidence="2">The sequence shown here is derived from an EMBL/GenBank/DDBJ whole genome shotgun (WGS) entry which is preliminary data.</text>
</comment>
<feature type="transmembrane region" description="Helical" evidence="1">
    <location>
        <begin position="121"/>
        <end position="144"/>
    </location>
</feature>
<keyword evidence="1" id="KW-0812">Transmembrane</keyword>
<proteinExistence type="predicted"/>
<feature type="transmembrane region" description="Helical" evidence="1">
    <location>
        <begin position="52"/>
        <end position="73"/>
    </location>
</feature>
<keyword evidence="3" id="KW-1185">Reference proteome</keyword>
<keyword evidence="1" id="KW-1133">Transmembrane helix</keyword>
<gene>
    <name evidence="2" type="ORF">COLO4_16017</name>
</gene>
<dbReference type="AlphaFoldDB" id="A0A1R3JK85"/>
<accession>A0A1R3JK85</accession>
<dbReference type="OrthoDB" id="1081007at2759"/>
<organism evidence="2 3">
    <name type="scientific">Corchorus olitorius</name>
    <dbReference type="NCBI Taxonomy" id="93759"/>
    <lineage>
        <taxon>Eukaryota</taxon>
        <taxon>Viridiplantae</taxon>
        <taxon>Streptophyta</taxon>
        <taxon>Embryophyta</taxon>
        <taxon>Tracheophyta</taxon>
        <taxon>Spermatophyta</taxon>
        <taxon>Magnoliopsida</taxon>
        <taxon>eudicotyledons</taxon>
        <taxon>Gunneridae</taxon>
        <taxon>Pentapetalae</taxon>
        <taxon>rosids</taxon>
        <taxon>malvids</taxon>
        <taxon>Malvales</taxon>
        <taxon>Malvaceae</taxon>
        <taxon>Grewioideae</taxon>
        <taxon>Apeibeae</taxon>
        <taxon>Corchorus</taxon>
    </lineage>
</organism>
<keyword evidence="1" id="KW-0472">Membrane</keyword>